<dbReference type="PROSITE" id="PS00676">
    <property type="entry name" value="SIGMA54_INTERACT_2"/>
    <property type="match status" value="1"/>
</dbReference>
<dbReference type="AlphaFoldDB" id="A0A4V6NM78"/>
<dbReference type="Gene3D" id="1.10.8.60">
    <property type="match status" value="1"/>
</dbReference>
<dbReference type="PRINTS" id="PR01590">
    <property type="entry name" value="HTHFIS"/>
</dbReference>
<dbReference type="RefSeq" id="WP_133039833.1">
    <property type="nucleotide sequence ID" value="NZ_SLWF01000024.1"/>
</dbReference>
<evidence type="ECO:0000256" key="1">
    <source>
        <dbReference type="ARBA" id="ARBA00022741"/>
    </source>
</evidence>
<organism evidence="7 8">
    <name type="scientific">Shewanella fodinae</name>
    <dbReference type="NCBI Taxonomy" id="552357"/>
    <lineage>
        <taxon>Bacteria</taxon>
        <taxon>Pseudomonadati</taxon>
        <taxon>Pseudomonadota</taxon>
        <taxon>Gammaproteobacteria</taxon>
        <taxon>Alteromonadales</taxon>
        <taxon>Shewanellaceae</taxon>
        <taxon>Shewanella</taxon>
    </lineage>
</organism>
<dbReference type="InterPro" id="IPR002197">
    <property type="entry name" value="HTH_Fis"/>
</dbReference>
<dbReference type="InterPro" id="IPR058031">
    <property type="entry name" value="AAA_lid_NorR"/>
</dbReference>
<dbReference type="InterPro" id="IPR025943">
    <property type="entry name" value="Sigma_54_int_dom_ATP-bd_2"/>
</dbReference>
<dbReference type="Pfam" id="PF06505">
    <property type="entry name" value="XylR_N"/>
    <property type="match status" value="1"/>
</dbReference>
<dbReference type="PROSITE" id="PS50045">
    <property type="entry name" value="SIGMA54_INTERACT_4"/>
    <property type="match status" value="1"/>
</dbReference>
<dbReference type="InterPro" id="IPR025944">
    <property type="entry name" value="Sigma_54_int_dom_CS"/>
</dbReference>
<dbReference type="Proteomes" id="UP000294832">
    <property type="component" value="Unassembled WGS sequence"/>
</dbReference>
<dbReference type="OrthoDB" id="9804019at2"/>
<reference evidence="7 8" key="1">
    <citation type="submission" date="2019-03" db="EMBL/GenBank/DDBJ databases">
        <title>Freshwater and sediment microbial communities from various areas in North America, analyzing microbe dynamics in response to fracking.</title>
        <authorList>
            <person name="Lamendella R."/>
        </authorList>
    </citation>
    <scope>NUCLEOTIDE SEQUENCE [LARGE SCALE GENOMIC DNA]</scope>
    <source>
        <strain evidence="7 8">74A</strain>
    </source>
</reference>
<dbReference type="Pfam" id="PF25601">
    <property type="entry name" value="AAA_lid_14"/>
    <property type="match status" value="1"/>
</dbReference>
<dbReference type="Gene3D" id="3.30.1380.20">
    <property type="entry name" value="Trafficking protein particle complex subunit 3"/>
    <property type="match status" value="1"/>
</dbReference>
<dbReference type="SMART" id="SM00989">
    <property type="entry name" value="V4R"/>
    <property type="match status" value="1"/>
</dbReference>
<dbReference type="InterPro" id="IPR027417">
    <property type="entry name" value="P-loop_NTPase"/>
</dbReference>
<dbReference type="SUPFAM" id="SSF111126">
    <property type="entry name" value="Ligand-binding domain in the NO signalling and Golgi transport"/>
    <property type="match status" value="1"/>
</dbReference>
<keyword evidence="1" id="KW-0547">Nucleotide-binding</keyword>
<feature type="domain" description="Sigma-54 factor interaction" evidence="6">
    <location>
        <begin position="239"/>
        <end position="468"/>
    </location>
</feature>
<evidence type="ECO:0000256" key="4">
    <source>
        <dbReference type="ARBA" id="ARBA00023125"/>
    </source>
</evidence>
<name>A0A4V6NM78_9GAMM</name>
<dbReference type="GO" id="GO:0006355">
    <property type="term" value="P:regulation of DNA-templated transcription"/>
    <property type="evidence" value="ECO:0007669"/>
    <property type="project" value="InterPro"/>
</dbReference>
<dbReference type="SMART" id="SM00382">
    <property type="entry name" value="AAA"/>
    <property type="match status" value="1"/>
</dbReference>
<dbReference type="Pfam" id="PF02954">
    <property type="entry name" value="HTH_8"/>
    <property type="match status" value="1"/>
</dbReference>
<dbReference type="Gene3D" id="1.10.10.60">
    <property type="entry name" value="Homeodomain-like"/>
    <property type="match status" value="1"/>
</dbReference>
<dbReference type="Gene3D" id="3.40.50.300">
    <property type="entry name" value="P-loop containing nucleotide triphosphate hydrolases"/>
    <property type="match status" value="1"/>
</dbReference>
<keyword evidence="4" id="KW-0238">DNA-binding</keyword>
<keyword evidence="2" id="KW-0067">ATP-binding</keyword>
<dbReference type="InterPro" id="IPR025662">
    <property type="entry name" value="Sigma_54_int_dom_ATP-bd_1"/>
</dbReference>
<dbReference type="PANTHER" id="PTHR32071">
    <property type="entry name" value="TRANSCRIPTIONAL REGULATORY PROTEIN"/>
    <property type="match status" value="1"/>
</dbReference>
<evidence type="ECO:0000256" key="2">
    <source>
        <dbReference type="ARBA" id="ARBA00022840"/>
    </source>
</evidence>
<sequence>MNTSELDLRELLSFKPRGGAISFLGQRMYLTDLFSHGLQQMELCRTLGPEITQSIIVRAGFSKGWLVAERIKRQMPDAWAEARKGKLGPLLCSMYGFGEVLSSQRRDGIQATPLVETYFISLYEAEQHLRMHGLSNVPVCWEQIGFASGYVSNLEGRTVYFIEDECQAKGDSYCHLRGNYLEKWGAEITPYLPVYSGICNETVAAQLADVLRSDEALPRNMQDKINLSLKLTSIEDGYPVSNSYAMRSLLEMAINVAKVPTSVLITGESGVGKEKLVQYIHKNSPRSDKPLVAINCGALNETLLENELFGHVRGAFTGADCSKSGLIEAADGGTLFLDEVAELSPATQVKLLRVLQEKEVRRLGDTETNHVDVRIISATNKSLEAAVEAGEFRQDLYYRLKVIELNIPPLRERTEDILPLSRYFLMKFNQELGKNHTGFHYKTADLLLSHNWPGNVRELVNAIERAVVLSAGPQIMPEDLPHEIRDTLCLPSVAGDIRALHEVEKDYILAVLEKLDNNKTQAAEKLGMSLATLYRKLKEYGALQIAICSWLYSIAAILPGV</sequence>
<evidence type="ECO:0000256" key="3">
    <source>
        <dbReference type="ARBA" id="ARBA00023015"/>
    </source>
</evidence>
<proteinExistence type="predicted"/>
<dbReference type="InterPro" id="IPR024096">
    <property type="entry name" value="NO_sig/Golgi_transp_ligand-bd"/>
</dbReference>
<dbReference type="SUPFAM" id="SSF46689">
    <property type="entry name" value="Homeodomain-like"/>
    <property type="match status" value="1"/>
</dbReference>
<evidence type="ECO:0000259" key="6">
    <source>
        <dbReference type="PROSITE" id="PS50045"/>
    </source>
</evidence>
<dbReference type="PROSITE" id="PS00675">
    <property type="entry name" value="SIGMA54_INTERACT_1"/>
    <property type="match status" value="1"/>
</dbReference>
<evidence type="ECO:0000313" key="8">
    <source>
        <dbReference type="Proteomes" id="UP000294832"/>
    </source>
</evidence>
<keyword evidence="5" id="KW-0804">Transcription</keyword>
<dbReference type="GO" id="GO:0043565">
    <property type="term" value="F:sequence-specific DNA binding"/>
    <property type="evidence" value="ECO:0007669"/>
    <property type="project" value="InterPro"/>
</dbReference>
<dbReference type="InterPro" id="IPR010523">
    <property type="entry name" value="XylR_N"/>
</dbReference>
<dbReference type="GO" id="GO:0005524">
    <property type="term" value="F:ATP binding"/>
    <property type="evidence" value="ECO:0007669"/>
    <property type="project" value="UniProtKB-KW"/>
</dbReference>
<evidence type="ECO:0000256" key="5">
    <source>
        <dbReference type="ARBA" id="ARBA00023163"/>
    </source>
</evidence>
<dbReference type="CDD" id="cd00009">
    <property type="entry name" value="AAA"/>
    <property type="match status" value="1"/>
</dbReference>
<dbReference type="SUPFAM" id="SSF52540">
    <property type="entry name" value="P-loop containing nucleoside triphosphate hydrolases"/>
    <property type="match status" value="1"/>
</dbReference>
<dbReference type="InterPro" id="IPR004096">
    <property type="entry name" value="V4R"/>
</dbReference>
<dbReference type="InterPro" id="IPR002078">
    <property type="entry name" value="Sigma_54_int"/>
</dbReference>
<dbReference type="Pfam" id="PF00158">
    <property type="entry name" value="Sigma54_activat"/>
    <property type="match status" value="1"/>
</dbReference>
<keyword evidence="3" id="KW-0805">Transcription regulation</keyword>
<accession>A0A4V6NM78</accession>
<evidence type="ECO:0000313" key="7">
    <source>
        <dbReference type="EMBL" id="TCN81402.1"/>
    </source>
</evidence>
<gene>
    <name evidence="7" type="ORF">EDC91_12456</name>
</gene>
<dbReference type="FunFam" id="3.40.50.300:FF:000006">
    <property type="entry name" value="DNA-binding transcriptional regulator NtrC"/>
    <property type="match status" value="1"/>
</dbReference>
<dbReference type="InterPro" id="IPR003593">
    <property type="entry name" value="AAA+_ATPase"/>
</dbReference>
<keyword evidence="8" id="KW-1185">Reference proteome</keyword>
<protein>
    <submittedName>
        <fullName evidence="7">V4R domain-containing protein</fullName>
    </submittedName>
</protein>
<dbReference type="EMBL" id="SLWF01000024">
    <property type="protein sequence ID" value="TCN81402.1"/>
    <property type="molecule type" value="Genomic_DNA"/>
</dbReference>
<comment type="caution">
    <text evidence="7">The sequence shown here is derived from an EMBL/GenBank/DDBJ whole genome shotgun (WGS) entry which is preliminary data.</text>
</comment>
<dbReference type="PROSITE" id="PS00688">
    <property type="entry name" value="SIGMA54_INTERACT_3"/>
    <property type="match status" value="1"/>
</dbReference>
<dbReference type="InterPro" id="IPR009057">
    <property type="entry name" value="Homeodomain-like_sf"/>
</dbReference>